<organism evidence="5">
    <name type="scientific">Chlorella variabilis</name>
    <name type="common">Green alga</name>
    <dbReference type="NCBI Taxonomy" id="554065"/>
    <lineage>
        <taxon>Eukaryota</taxon>
        <taxon>Viridiplantae</taxon>
        <taxon>Chlorophyta</taxon>
        <taxon>core chlorophytes</taxon>
        <taxon>Trebouxiophyceae</taxon>
        <taxon>Chlorellales</taxon>
        <taxon>Chlorellaceae</taxon>
        <taxon>Chlorella clade</taxon>
        <taxon>Chlorella</taxon>
    </lineage>
</organism>
<dbReference type="eggNOG" id="ENOG502S1IC">
    <property type="taxonomic scope" value="Eukaryota"/>
</dbReference>
<dbReference type="InParanoid" id="E1ZR03"/>
<dbReference type="RefSeq" id="XP_005843916.1">
    <property type="nucleotide sequence ID" value="XM_005843854.1"/>
</dbReference>
<dbReference type="Pfam" id="PF12796">
    <property type="entry name" value="Ank_2"/>
    <property type="match status" value="1"/>
</dbReference>
<dbReference type="PANTHER" id="PTHR24171">
    <property type="entry name" value="ANKYRIN REPEAT DOMAIN-CONTAINING PROTEIN 39-RELATED"/>
    <property type="match status" value="1"/>
</dbReference>
<proteinExistence type="predicted"/>
<dbReference type="OMA" id="PWHWARN"/>
<sequence length="187" mass="21129">MEKNPWHKNVQGPFLQWNGPVGIKEDGGGCTRGRGRVGPMVIHRAAASRDREAILKAVEEGHDVNEVEAAGNTPLHFCCYEGWVEGCELLLSLGAKVNASNNAGDRPWHWARNMGHTEVMNFLQKACNGGTMDQGKVLVQDHVPKVKDFFQRECWAHHPKPHQEYMEYRKKQDEAYEAERNKLVPGM</sequence>
<gene>
    <name evidence="4" type="ORF">CHLNCDRAFT_139804</name>
</gene>
<reference evidence="4 5" key="1">
    <citation type="journal article" date="2010" name="Plant Cell">
        <title>The Chlorella variabilis NC64A genome reveals adaptation to photosymbiosis, coevolution with viruses, and cryptic sex.</title>
        <authorList>
            <person name="Blanc G."/>
            <person name="Duncan G."/>
            <person name="Agarkova I."/>
            <person name="Borodovsky M."/>
            <person name="Gurnon J."/>
            <person name="Kuo A."/>
            <person name="Lindquist E."/>
            <person name="Lucas S."/>
            <person name="Pangilinan J."/>
            <person name="Polle J."/>
            <person name="Salamov A."/>
            <person name="Terry A."/>
            <person name="Yamada T."/>
            <person name="Dunigan D.D."/>
            <person name="Grigoriev I.V."/>
            <person name="Claverie J.M."/>
            <person name="Van Etten J.L."/>
        </authorList>
    </citation>
    <scope>NUCLEOTIDE SEQUENCE [LARGE SCALE GENOMIC DNA]</scope>
    <source>
        <strain evidence="4 5">NC64A</strain>
    </source>
</reference>
<evidence type="ECO:0000256" key="1">
    <source>
        <dbReference type="ARBA" id="ARBA00022737"/>
    </source>
</evidence>
<name>E1ZR03_CHLVA</name>
<dbReference type="KEGG" id="cvr:CHLNCDRAFT_139804"/>
<evidence type="ECO:0000256" key="2">
    <source>
        <dbReference type="ARBA" id="ARBA00023043"/>
    </source>
</evidence>
<keyword evidence="2 3" id="KW-0040">ANK repeat</keyword>
<dbReference type="AlphaFoldDB" id="E1ZR03"/>
<dbReference type="SMART" id="SM00248">
    <property type="entry name" value="ANK"/>
    <property type="match status" value="3"/>
</dbReference>
<dbReference type="EMBL" id="GL433860">
    <property type="protein sequence ID" value="EFN51814.1"/>
    <property type="molecule type" value="Genomic_DNA"/>
</dbReference>
<dbReference type="SUPFAM" id="SSF48403">
    <property type="entry name" value="Ankyrin repeat"/>
    <property type="match status" value="1"/>
</dbReference>
<dbReference type="Proteomes" id="UP000008141">
    <property type="component" value="Unassembled WGS sequence"/>
</dbReference>
<dbReference type="Gene3D" id="1.25.40.20">
    <property type="entry name" value="Ankyrin repeat-containing domain"/>
    <property type="match status" value="1"/>
</dbReference>
<dbReference type="STRING" id="554065.E1ZR03"/>
<keyword evidence="5" id="KW-1185">Reference proteome</keyword>
<accession>E1ZR03</accession>
<dbReference type="GeneID" id="17351202"/>
<keyword evidence="1" id="KW-0677">Repeat</keyword>
<dbReference type="PROSITE" id="PS50297">
    <property type="entry name" value="ANK_REP_REGION"/>
    <property type="match status" value="1"/>
</dbReference>
<dbReference type="InterPro" id="IPR002110">
    <property type="entry name" value="Ankyrin_rpt"/>
</dbReference>
<evidence type="ECO:0000313" key="5">
    <source>
        <dbReference type="Proteomes" id="UP000008141"/>
    </source>
</evidence>
<dbReference type="InterPro" id="IPR036770">
    <property type="entry name" value="Ankyrin_rpt-contain_sf"/>
</dbReference>
<protein>
    <submittedName>
        <fullName evidence="4">Uncharacterized protein</fullName>
    </submittedName>
</protein>
<dbReference type="OrthoDB" id="71307at2759"/>
<feature type="repeat" description="ANK" evidence="3">
    <location>
        <begin position="70"/>
        <end position="102"/>
    </location>
</feature>
<evidence type="ECO:0000313" key="4">
    <source>
        <dbReference type="EMBL" id="EFN51814.1"/>
    </source>
</evidence>
<evidence type="ECO:0000256" key="3">
    <source>
        <dbReference type="PROSITE-ProRule" id="PRU00023"/>
    </source>
</evidence>
<dbReference type="PROSITE" id="PS50088">
    <property type="entry name" value="ANK_REPEAT"/>
    <property type="match status" value="1"/>
</dbReference>